<dbReference type="AlphaFoldDB" id="A0A4U1CR61"/>
<keyword evidence="2" id="KW-1185">Reference proteome</keyword>
<gene>
    <name evidence="1" type="ORF">FA048_13145</name>
</gene>
<sequence>METKEKVAFKLFNEGVKYSLDAGDEFEKGKIEPAFELNKNAIDKFLETYKTDSTHQLVKSAL</sequence>
<dbReference type="OrthoDB" id="1492856at2"/>
<reference evidence="1 2" key="1">
    <citation type="submission" date="2019-04" db="EMBL/GenBank/DDBJ databases">
        <title>Pedobacter sp. RP-3-22 sp. nov., isolated from Arctic soil.</title>
        <authorList>
            <person name="Dahal R.H."/>
            <person name="Kim D.-U."/>
        </authorList>
    </citation>
    <scope>NUCLEOTIDE SEQUENCE [LARGE SCALE GENOMIC DNA]</scope>
    <source>
        <strain evidence="1 2">RP-3-22</strain>
    </source>
</reference>
<evidence type="ECO:0000313" key="2">
    <source>
        <dbReference type="Proteomes" id="UP000309488"/>
    </source>
</evidence>
<dbReference type="EMBL" id="SWBR01000003">
    <property type="protein sequence ID" value="TKC08101.1"/>
    <property type="molecule type" value="Genomic_DNA"/>
</dbReference>
<name>A0A4U1CR61_9SPHI</name>
<proteinExistence type="predicted"/>
<comment type="caution">
    <text evidence="1">The sequence shown here is derived from an EMBL/GenBank/DDBJ whole genome shotgun (WGS) entry which is preliminary data.</text>
</comment>
<protein>
    <submittedName>
        <fullName evidence="1">Uncharacterized protein</fullName>
    </submittedName>
</protein>
<dbReference type="Proteomes" id="UP000309488">
    <property type="component" value="Unassembled WGS sequence"/>
</dbReference>
<dbReference type="RefSeq" id="WP_136841736.1">
    <property type="nucleotide sequence ID" value="NZ_SWBR01000003.1"/>
</dbReference>
<evidence type="ECO:0000313" key="1">
    <source>
        <dbReference type="EMBL" id="TKC08101.1"/>
    </source>
</evidence>
<organism evidence="1 2">
    <name type="scientific">Pedobacter polaris</name>
    <dbReference type="NCBI Taxonomy" id="2571273"/>
    <lineage>
        <taxon>Bacteria</taxon>
        <taxon>Pseudomonadati</taxon>
        <taxon>Bacteroidota</taxon>
        <taxon>Sphingobacteriia</taxon>
        <taxon>Sphingobacteriales</taxon>
        <taxon>Sphingobacteriaceae</taxon>
        <taxon>Pedobacter</taxon>
    </lineage>
</organism>
<accession>A0A4U1CR61</accession>